<proteinExistence type="predicted"/>
<organism evidence="1 2">
    <name type="scientific">Lipingzhangella halophila</name>
    <dbReference type="NCBI Taxonomy" id="1783352"/>
    <lineage>
        <taxon>Bacteria</taxon>
        <taxon>Bacillati</taxon>
        <taxon>Actinomycetota</taxon>
        <taxon>Actinomycetes</taxon>
        <taxon>Streptosporangiales</taxon>
        <taxon>Nocardiopsidaceae</taxon>
        <taxon>Lipingzhangella</taxon>
    </lineage>
</organism>
<evidence type="ECO:0000313" key="2">
    <source>
        <dbReference type="Proteomes" id="UP000523007"/>
    </source>
</evidence>
<name>A0A7W7W4Y0_9ACTN</name>
<dbReference type="EMBL" id="JACHJT010000001">
    <property type="protein sequence ID" value="MBB4934647.1"/>
    <property type="molecule type" value="Genomic_DNA"/>
</dbReference>
<sequence>MGADRPEPNCGCTDTPPTNGVVQRQLDHVAQLAVVDALGGGHDEGREDLLLREPGDGPFLEPPQVATAVVAGGLGAHAVELQVDLDAFPVPGEFRQQCVVARHQHPVGVDQDARDRSRHQLGEEVVEARVQGRLATAEHEDVDPAVLPLQALVHAGQDVGHGHHSGQVGRGVGEARRAAQVAHIGDVLQQDAGVLGLHLGEPLEVRARDRGEVAGRVRYVLLGGRGPLLQVLQDLRALVVERAHQAVRGAAPFQPHPAAAFGQPAGQPGDLGQGAVRLGVVALRAERVHIAQDPIPAQAHASGHWLPPFAQLLVEVRRAARGSGRGLS</sequence>
<accession>A0A7W7W4Y0</accession>
<evidence type="ECO:0000313" key="1">
    <source>
        <dbReference type="EMBL" id="MBB4934647.1"/>
    </source>
</evidence>
<dbReference type="Proteomes" id="UP000523007">
    <property type="component" value="Unassembled WGS sequence"/>
</dbReference>
<protein>
    <submittedName>
        <fullName evidence="1">Uncharacterized protein</fullName>
    </submittedName>
</protein>
<keyword evidence="2" id="KW-1185">Reference proteome</keyword>
<gene>
    <name evidence="1" type="ORF">F4561_005467</name>
</gene>
<dbReference type="AlphaFoldDB" id="A0A7W7W4Y0"/>
<reference evidence="1 2" key="1">
    <citation type="submission" date="2020-08" db="EMBL/GenBank/DDBJ databases">
        <title>Sequencing the genomes of 1000 actinobacteria strains.</title>
        <authorList>
            <person name="Klenk H.-P."/>
        </authorList>
    </citation>
    <scope>NUCLEOTIDE SEQUENCE [LARGE SCALE GENOMIC DNA]</scope>
    <source>
        <strain evidence="1 2">DSM 102030</strain>
    </source>
</reference>
<comment type="caution">
    <text evidence="1">The sequence shown here is derived from an EMBL/GenBank/DDBJ whole genome shotgun (WGS) entry which is preliminary data.</text>
</comment>